<dbReference type="EMBL" id="JACJKY010000031">
    <property type="protein sequence ID" value="MBM6921887.1"/>
    <property type="molecule type" value="Genomic_DNA"/>
</dbReference>
<dbReference type="Pfam" id="PF12672">
    <property type="entry name" value="DUF3793"/>
    <property type="match status" value="1"/>
</dbReference>
<sequence>MPDEMIIKHCSPTLAGMKTANMFTYPFKNEVELRDTVRRLNRLLIGKGIRILPLRYQNNCALIYLYRPSKLSKDLSHEIARTILTERGYSMQSPQCLLRDLMKRLNASADFPHEIGLFLGYPPEDVWGFMKHQAQGYKCVGSWKVYGDEKQAQKTFEQYKKCTQLYTRWYTKGRSIERLTVAV</sequence>
<dbReference type="InterPro" id="IPR024523">
    <property type="entry name" value="DUF3793"/>
</dbReference>
<organism evidence="1 2">
    <name type="scientific">Merdimmobilis hominis</name>
    <dbReference type="NCBI Taxonomy" id="2897707"/>
    <lineage>
        <taxon>Bacteria</taxon>
        <taxon>Bacillati</taxon>
        <taxon>Bacillota</taxon>
        <taxon>Clostridia</taxon>
        <taxon>Eubacteriales</taxon>
        <taxon>Oscillospiraceae</taxon>
        <taxon>Merdimmobilis</taxon>
    </lineage>
</organism>
<evidence type="ECO:0000313" key="2">
    <source>
        <dbReference type="Proteomes" id="UP000774750"/>
    </source>
</evidence>
<keyword evidence="2" id="KW-1185">Reference proteome</keyword>
<gene>
    <name evidence="1" type="ORF">H6A12_12120</name>
</gene>
<protein>
    <submittedName>
        <fullName evidence="1">DUF3793 family protein</fullName>
    </submittedName>
</protein>
<dbReference type="Proteomes" id="UP000774750">
    <property type="component" value="Unassembled WGS sequence"/>
</dbReference>
<dbReference type="AlphaFoldDB" id="A0A938X7F5"/>
<proteinExistence type="predicted"/>
<name>A0A938X7F5_9FIRM</name>
<comment type="caution">
    <text evidence="1">The sequence shown here is derived from an EMBL/GenBank/DDBJ whole genome shotgun (WGS) entry which is preliminary data.</text>
</comment>
<accession>A0A938X7F5</accession>
<reference evidence="1" key="2">
    <citation type="journal article" date="2021" name="Sci. Rep.">
        <title>The distribution of antibiotic resistance genes in chicken gut microbiota commensals.</title>
        <authorList>
            <person name="Juricova H."/>
            <person name="Matiasovicova J."/>
            <person name="Kubasova T."/>
            <person name="Cejkova D."/>
            <person name="Rychlik I."/>
        </authorList>
    </citation>
    <scope>NUCLEOTIDE SEQUENCE</scope>
    <source>
        <strain evidence="1">An559</strain>
    </source>
</reference>
<reference evidence="1" key="1">
    <citation type="submission" date="2020-08" db="EMBL/GenBank/DDBJ databases">
        <authorList>
            <person name="Cejkova D."/>
            <person name="Kubasova T."/>
            <person name="Jahodarova E."/>
            <person name="Rychlik I."/>
        </authorList>
    </citation>
    <scope>NUCLEOTIDE SEQUENCE</scope>
    <source>
        <strain evidence="1">An559</strain>
    </source>
</reference>
<evidence type="ECO:0000313" key="1">
    <source>
        <dbReference type="EMBL" id="MBM6921887.1"/>
    </source>
</evidence>